<name>A0ABR4JWG3_9EURO</name>
<keyword evidence="3" id="KW-1185">Reference proteome</keyword>
<keyword evidence="1" id="KW-1133">Transmembrane helix</keyword>
<dbReference type="EMBL" id="JBFXLR010000041">
    <property type="protein sequence ID" value="KAL2844401.1"/>
    <property type="molecule type" value="Genomic_DNA"/>
</dbReference>
<accession>A0ABR4JWG3</accession>
<evidence type="ECO:0000256" key="1">
    <source>
        <dbReference type="SAM" id="Phobius"/>
    </source>
</evidence>
<reference evidence="2 3" key="1">
    <citation type="submission" date="2024-07" db="EMBL/GenBank/DDBJ databases">
        <title>Section-level genome sequencing and comparative genomics of Aspergillus sections Usti and Cavernicolus.</title>
        <authorList>
            <consortium name="Lawrence Berkeley National Laboratory"/>
            <person name="Nybo J.L."/>
            <person name="Vesth T.C."/>
            <person name="Theobald S."/>
            <person name="Frisvad J.C."/>
            <person name="Larsen T.O."/>
            <person name="Kjaerboelling I."/>
            <person name="Rothschild-Mancinelli K."/>
            <person name="Lyhne E.K."/>
            <person name="Kogle M.E."/>
            <person name="Barry K."/>
            <person name="Clum A."/>
            <person name="Na H."/>
            <person name="Ledsgaard L."/>
            <person name="Lin J."/>
            <person name="Lipzen A."/>
            <person name="Kuo A."/>
            <person name="Riley R."/>
            <person name="Mondo S."/>
            <person name="LaButti K."/>
            <person name="Haridas S."/>
            <person name="Pangalinan J."/>
            <person name="Salamov A.A."/>
            <person name="Simmons B.A."/>
            <person name="Magnuson J.K."/>
            <person name="Chen J."/>
            <person name="Drula E."/>
            <person name="Henrissat B."/>
            <person name="Wiebenga A."/>
            <person name="Lubbers R.J."/>
            <person name="Gomes A.C."/>
            <person name="Macurrencykelacurrency M.R."/>
            <person name="Stajich J."/>
            <person name="Grigoriev I.V."/>
            <person name="Mortensen U.H."/>
            <person name="De vries R.P."/>
            <person name="Baker S.E."/>
            <person name="Andersen M.R."/>
        </authorList>
    </citation>
    <scope>NUCLEOTIDE SEQUENCE [LARGE SCALE GENOMIC DNA]</scope>
    <source>
        <strain evidence="2 3">CBS 756.74</strain>
    </source>
</reference>
<dbReference type="RefSeq" id="XP_070896096.1">
    <property type="nucleotide sequence ID" value="XM_071046401.1"/>
</dbReference>
<comment type="caution">
    <text evidence="2">The sequence shown here is derived from an EMBL/GenBank/DDBJ whole genome shotgun (WGS) entry which is preliminary data.</text>
</comment>
<gene>
    <name evidence="2" type="ORF">BJX68DRAFT_269634</name>
</gene>
<dbReference type="InterPro" id="IPR025363">
    <property type="entry name" value="DUF4267"/>
</dbReference>
<keyword evidence="1" id="KW-0472">Membrane</keyword>
<dbReference type="GeneID" id="98161565"/>
<protein>
    <submittedName>
        <fullName evidence="2">Uncharacterized protein</fullName>
    </submittedName>
</protein>
<keyword evidence="1" id="KW-0812">Transmembrane</keyword>
<feature type="transmembrane region" description="Helical" evidence="1">
    <location>
        <begin position="60"/>
        <end position="80"/>
    </location>
</feature>
<dbReference type="Proteomes" id="UP001610444">
    <property type="component" value="Unassembled WGS sequence"/>
</dbReference>
<feature type="transmembrane region" description="Helical" evidence="1">
    <location>
        <begin position="116"/>
        <end position="133"/>
    </location>
</feature>
<organism evidence="2 3">
    <name type="scientific">Aspergillus pseudodeflectus</name>
    <dbReference type="NCBI Taxonomy" id="176178"/>
    <lineage>
        <taxon>Eukaryota</taxon>
        <taxon>Fungi</taxon>
        <taxon>Dikarya</taxon>
        <taxon>Ascomycota</taxon>
        <taxon>Pezizomycotina</taxon>
        <taxon>Eurotiomycetes</taxon>
        <taxon>Eurotiomycetidae</taxon>
        <taxon>Eurotiales</taxon>
        <taxon>Aspergillaceae</taxon>
        <taxon>Aspergillus</taxon>
        <taxon>Aspergillus subgen. Nidulantes</taxon>
    </lineage>
</organism>
<evidence type="ECO:0000313" key="2">
    <source>
        <dbReference type="EMBL" id="KAL2844401.1"/>
    </source>
</evidence>
<proteinExistence type="predicted"/>
<dbReference type="Pfam" id="PF14087">
    <property type="entry name" value="DUF4267"/>
    <property type="match status" value="1"/>
</dbReference>
<evidence type="ECO:0000313" key="3">
    <source>
        <dbReference type="Proteomes" id="UP001610444"/>
    </source>
</evidence>
<sequence length="155" mass="17039">MVVAEIIERLNINGPFDPLAVKIMAAIYTGRAARSLFQPDRVYEEFTGSAVSGSQPAARLIANLYSIYELAYGMLMMLLHGQGEYRALTILIATSAFIHVGFAGVVLLRGVPRGKVNAHLAIAGLFGLWWYFCREALGGRREYKFTVDYGAGKSM</sequence>
<feature type="transmembrane region" description="Helical" evidence="1">
    <location>
        <begin position="87"/>
        <end position="110"/>
    </location>
</feature>